<dbReference type="SUPFAM" id="SSF53850">
    <property type="entry name" value="Periplasmic binding protein-like II"/>
    <property type="match status" value="2"/>
</dbReference>
<dbReference type="AlphaFoldDB" id="A0A537IWT8"/>
<comment type="similarity">
    <text evidence="2">Belongs to the bacterial solute-binding protein 5 family.</text>
</comment>
<dbReference type="Gene3D" id="3.40.190.10">
    <property type="entry name" value="Periplasmic binding protein-like II"/>
    <property type="match status" value="2"/>
</dbReference>
<evidence type="ECO:0000313" key="7">
    <source>
        <dbReference type="Proteomes" id="UP000318834"/>
    </source>
</evidence>
<dbReference type="InterPro" id="IPR000914">
    <property type="entry name" value="SBP_5_dom"/>
</dbReference>
<dbReference type="PANTHER" id="PTHR30290:SF9">
    <property type="entry name" value="OLIGOPEPTIDE-BINDING PROTEIN APPA"/>
    <property type="match status" value="1"/>
</dbReference>
<proteinExistence type="inferred from homology"/>
<evidence type="ECO:0000313" key="6">
    <source>
        <dbReference type="EMBL" id="TMI75773.1"/>
    </source>
</evidence>
<keyword evidence="4" id="KW-0732">Signal</keyword>
<dbReference type="PROSITE" id="PS01040">
    <property type="entry name" value="SBP_BACTERIAL_5"/>
    <property type="match status" value="1"/>
</dbReference>
<dbReference type="PANTHER" id="PTHR30290">
    <property type="entry name" value="PERIPLASMIC BINDING COMPONENT OF ABC TRANSPORTER"/>
    <property type="match status" value="1"/>
</dbReference>
<dbReference type="GO" id="GO:0015833">
    <property type="term" value="P:peptide transport"/>
    <property type="evidence" value="ECO:0007669"/>
    <property type="project" value="TreeGrafter"/>
</dbReference>
<feature type="domain" description="Solute-binding protein family 5" evidence="5">
    <location>
        <begin position="251"/>
        <end position="546"/>
    </location>
</feature>
<dbReference type="Gene3D" id="3.90.76.10">
    <property type="entry name" value="Dipeptide-binding Protein, Domain 1"/>
    <property type="match status" value="1"/>
</dbReference>
<evidence type="ECO:0000256" key="4">
    <source>
        <dbReference type="ARBA" id="ARBA00022729"/>
    </source>
</evidence>
<dbReference type="EMBL" id="VBAP01000040">
    <property type="protein sequence ID" value="TMI75773.1"/>
    <property type="molecule type" value="Genomic_DNA"/>
</dbReference>
<evidence type="ECO:0000256" key="3">
    <source>
        <dbReference type="ARBA" id="ARBA00022448"/>
    </source>
</evidence>
<dbReference type="Pfam" id="PF00496">
    <property type="entry name" value="SBP_bac_5"/>
    <property type="match status" value="1"/>
</dbReference>
<dbReference type="CDD" id="cd00995">
    <property type="entry name" value="PBP2_NikA_DppA_OppA_like"/>
    <property type="match status" value="1"/>
</dbReference>
<keyword evidence="3" id="KW-0813">Transport</keyword>
<evidence type="ECO:0000256" key="1">
    <source>
        <dbReference type="ARBA" id="ARBA00004193"/>
    </source>
</evidence>
<organism evidence="6 7">
    <name type="scientific">Candidatus Segetimicrobium genomatis</name>
    <dbReference type="NCBI Taxonomy" id="2569760"/>
    <lineage>
        <taxon>Bacteria</taxon>
        <taxon>Bacillati</taxon>
        <taxon>Candidatus Sysuimicrobiota</taxon>
        <taxon>Candidatus Sysuimicrobiia</taxon>
        <taxon>Candidatus Sysuimicrobiales</taxon>
        <taxon>Candidatus Segetimicrobiaceae</taxon>
        <taxon>Candidatus Segetimicrobium</taxon>
    </lineage>
</organism>
<dbReference type="GO" id="GO:0005886">
    <property type="term" value="C:plasma membrane"/>
    <property type="evidence" value="ECO:0007669"/>
    <property type="project" value="UniProtKB-SubCell"/>
</dbReference>
<accession>A0A537IWT8</accession>
<dbReference type="InterPro" id="IPR039424">
    <property type="entry name" value="SBP_5"/>
</dbReference>
<comment type="caution">
    <text evidence="6">The sequence shown here is derived from an EMBL/GenBank/DDBJ whole genome shotgun (WGS) entry which is preliminary data.</text>
</comment>
<reference evidence="6 7" key="1">
    <citation type="journal article" date="2019" name="Nat. Microbiol.">
        <title>Mediterranean grassland soil C-N compound turnover is dependent on rainfall and depth, and is mediated by genomically divergent microorganisms.</title>
        <authorList>
            <person name="Diamond S."/>
            <person name="Andeer P.F."/>
            <person name="Li Z."/>
            <person name="Crits-Christoph A."/>
            <person name="Burstein D."/>
            <person name="Anantharaman K."/>
            <person name="Lane K.R."/>
            <person name="Thomas B.C."/>
            <person name="Pan C."/>
            <person name="Northen T.R."/>
            <person name="Banfield J.F."/>
        </authorList>
    </citation>
    <scope>NUCLEOTIDE SEQUENCE [LARGE SCALE GENOMIC DNA]</scope>
    <source>
        <strain evidence="6">NP_8</strain>
    </source>
</reference>
<gene>
    <name evidence="6" type="ORF">E6H05_05975</name>
</gene>
<dbReference type="Proteomes" id="UP000318834">
    <property type="component" value="Unassembled WGS sequence"/>
</dbReference>
<evidence type="ECO:0000259" key="5">
    <source>
        <dbReference type="Pfam" id="PF00496"/>
    </source>
</evidence>
<protein>
    <submittedName>
        <fullName evidence="6">Twin-arginine translocation pathway signal protein</fullName>
    </submittedName>
</protein>
<sequence>MRILVRIAVAVVVLTLTAGAVAVGQTQDRRVRELILLTRPQAVDPQEFEMARLLAPEFEKLGFKVTVRVMPWEQLADYVWLERTKWDMTMWQMVGRAERSDPDEFTFNLFHASTAAKGYNFVGYTNSTYNGIAEAQRIKTDLKVRRQLIFEAQKIIARDAPYVFLVFPQSSYAYNNTVWDPKSIVEQKGIGLKNFWTFDAATPKGTQKDIVLNTADPVLAINPLYISGATDSWITELIWDRLLRVGPDGLPKPWAAEKAEWVDSVTLDVTLRRGMKWHDGRPVTADDVIFSFTAPAGDKVPMYKPFVSIIDKIEKRSDTVVRFTLKDPYAPFLTSSLAKVNLIPKHIWEPVLADLAKKPENAETYQEQVPIGSGPFKFVQWKKAEEVVLEANPDHFAAPKARRWVLRIIPNVEAALGSLRNGELNFLSAYGGDPQILDRLAKENPSITVVSTMDIGMRFLAFNLRRPPFDDLAVRQALNMAANKKAIRSVVFKGYATIADSYVSPALEFWHNSEVPKFEYNVKAARDALAKAGYEWDADGRLLYPKGKVETLVGK</sequence>
<name>A0A537IWT8_9BACT</name>
<comment type="subcellular location">
    <subcellularLocation>
        <location evidence="1">Cell membrane</location>
        <topology evidence="1">Lipid-anchor</topology>
    </subcellularLocation>
</comment>
<dbReference type="InterPro" id="IPR023765">
    <property type="entry name" value="SBP_5_CS"/>
</dbReference>
<evidence type="ECO:0000256" key="2">
    <source>
        <dbReference type="ARBA" id="ARBA00005695"/>
    </source>
</evidence>
<dbReference type="Gene3D" id="3.10.105.10">
    <property type="entry name" value="Dipeptide-binding Protein, Domain 3"/>
    <property type="match status" value="2"/>
</dbReference>
<dbReference type="GO" id="GO:1904680">
    <property type="term" value="F:peptide transmembrane transporter activity"/>
    <property type="evidence" value="ECO:0007669"/>
    <property type="project" value="TreeGrafter"/>
</dbReference>